<reference evidence="1" key="1">
    <citation type="submission" date="2020-11" db="EMBL/GenBank/DDBJ databases">
        <authorList>
            <consortium name="DOE Joint Genome Institute"/>
            <person name="Ahrendt S."/>
            <person name="Riley R."/>
            <person name="Andreopoulos W."/>
            <person name="Labutti K."/>
            <person name="Pangilinan J."/>
            <person name="Ruiz-Duenas F.J."/>
            <person name="Barrasa J.M."/>
            <person name="Sanchez-Garcia M."/>
            <person name="Camarero S."/>
            <person name="Miyauchi S."/>
            <person name="Serrano A."/>
            <person name="Linde D."/>
            <person name="Babiker R."/>
            <person name="Drula E."/>
            <person name="Ayuso-Fernandez I."/>
            <person name="Pacheco R."/>
            <person name="Padilla G."/>
            <person name="Ferreira P."/>
            <person name="Barriuso J."/>
            <person name="Kellner H."/>
            <person name="Castanera R."/>
            <person name="Alfaro M."/>
            <person name="Ramirez L."/>
            <person name="Pisabarro A.G."/>
            <person name="Kuo A."/>
            <person name="Tritt A."/>
            <person name="Lipzen A."/>
            <person name="He G."/>
            <person name="Yan M."/>
            <person name="Ng V."/>
            <person name="Cullen D."/>
            <person name="Martin F."/>
            <person name="Rosso M.-N."/>
            <person name="Henrissat B."/>
            <person name="Hibbett D."/>
            <person name="Martinez A.T."/>
            <person name="Grigoriev I.V."/>
        </authorList>
    </citation>
    <scope>NUCLEOTIDE SEQUENCE</scope>
    <source>
        <strain evidence="1">MF-IS2</strain>
    </source>
</reference>
<evidence type="ECO:0000313" key="2">
    <source>
        <dbReference type="Proteomes" id="UP000807342"/>
    </source>
</evidence>
<evidence type="ECO:0000313" key="1">
    <source>
        <dbReference type="EMBL" id="KAF9447350.1"/>
    </source>
</evidence>
<organism evidence="1 2">
    <name type="scientific">Macrolepiota fuliginosa MF-IS2</name>
    <dbReference type="NCBI Taxonomy" id="1400762"/>
    <lineage>
        <taxon>Eukaryota</taxon>
        <taxon>Fungi</taxon>
        <taxon>Dikarya</taxon>
        <taxon>Basidiomycota</taxon>
        <taxon>Agaricomycotina</taxon>
        <taxon>Agaricomycetes</taxon>
        <taxon>Agaricomycetidae</taxon>
        <taxon>Agaricales</taxon>
        <taxon>Agaricineae</taxon>
        <taxon>Agaricaceae</taxon>
        <taxon>Macrolepiota</taxon>
    </lineage>
</organism>
<proteinExistence type="predicted"/>
<protein>
    <submittedName>
        <fullName evidence="1">Uncharacterized protein</fullName>
    </submittedName>
</protein>
<dbReference type="AlphaFoldDB" id="A0A9P5XD38"/>
<dbReference type="EMBL" id="MU151204">
    <property type="protein sequence ID" value="KAF9447350.1"/>
    <property type="molecule type" value="Genomic_DNA"/>
</dbReference>
<name>A0A9P5XD38_9AGAR</name>
<keyword evidence="2" id="KW-1185">Reference proteome</keyword>
<gene>
    <name evidence="1" type="ORF">P691DRAFT_782548</name>
</gene>
<comment type="caution">
    <text evidence="1">The sequence shown here is derived from an EMBL/GenBank/DDBJ whole genome shotgun (WGS) entry which is preliminary data.</text>
</comment>
<dbReference type="Proteomes" id="UP000807342">
    <property type="component" value="Unassembled WGS sequence"/>
</dbReference>
<sequence>MLGFLVDQTLGYPEVGGTDEERVECLSALLRRSEHFGLLKICNASGDCRDILENRDAKELKRSSAKFGINLPYSKNTTVMGDGPSVGWSTSFFCKPQEKELPLVKWHQFEAYKLERRQNSLRFAERVLWEKKCQGMWEFGWLTQPRYLHVLEHCDYQTRRRLGRSSRVPCDMVTKSALETFSWEEVV</sequence>
<accession>A0A9P5XD38</accession>